<evidence type="ECO:0008006" key="5">
    <source>
        <dbReference type="Google" id="ProtNLM"/>
    </source>
</evidence>
<evidence type="ECO:0000313" key="4">
    <source>
        <dbReference type="Proteomes" id="UP000054359"/>
    </source>
</evidence>
<name>A0A087UAQ9_STEMI</name>
<dbReference type="GO" id="GO:0016042">
    <property type="term" value="P:lipid catabolic process"/>
    <property type="evidence" value="ECO:0007669"/>
    <property type="project" value="InterPro"/>
</dbReference>
<dbReference type="OMA" id="CCLARPF"/>
<feature type="chain" id="PRO_5001830356" description="Prokineticin domain-containing protein" evidence="2">
    <location>
        <begin position="19"/>
        <end position="140"/>
    </location>
</feature>
<gene>
    <name evidence="3" type="ORF">X975_06619</name>
</gene>
<dbReference type="GO" id="GO:0007586">
    <property type="term" value="P:digestion"/>
    <property type="evidence" value="ECO:0007669"/>
    <property type="project" value="InterPro"/>
</dbReference>
<sequence>MKYLAIIAFLAIVLAVEAARKPPKPPKRRCDNDSDCNPDECCLARPFGLNMKGDCKKLTREGKRCDNSDDFGGKHLFGCPCAEGLTCKGKKKEIEGLGVLNYKFRCLGEGSTTPYDELTTDDSSSSSSSSEETTEAEEFV</sequence>
<dbReference type="GO" id="GO:0005576">
    <property type="term" value="C:extracellular region"/>
    <property type="evidence" value="ECO:0007669"/>
    <property type="project" value="InterPro"/>
</dbReference>
<feature type="compositionally biased region" description="Low complexity" evidence="1">
    <location>
        <begin position="121"/>
        <end position="131"/>
    </location>
</feature>
<feature type="signal peptide" evidence="2">
    <location>
        <begin position="1"/>
        <end position="18"/>
    </location>
</feature>
<dbReference type="OrthoDB" id="9970058at2759"/>
<dbReference type="InterPro" id="IPR001981">
    <property type="entry name" value="Colipase"/>
</dbReference>
<organism evidence="3 4">
    <name type="scientific">Stegodyphus mimosarum</name>
    <name type="common">African social velvet spider</name>
    <dbReference type="NCBI Taxonomy" id="407821"/>
    <lineage>
        <taxon>Eukaryota</taxon>
        <taxon>Metazoa</taxon>
        <taxon>Ecdysozoa</taxon>
        <taxon>Arthropoda</taxon>
        <taxon>Chelicerata</taxon>
        <taxon>Arachnida</taxon>
        <taxon>Araneae</taxon>
        <taxon>Araneomorphae</taxon>
        <taxon>Entelegynae</taxon>
        <taxon>Eresoidea</taxon>
        <taxon>Eresidae</taxon>
        <taxon>Stegodyphus</taxon>
    </lineage>
</organism>
<feature type="non-terminal residue" evidence="3">
    <location>
        <position position="140"/>
    </location>
</feature>
<dbReference type="Proteomes" id="UP000054359">
    <property type="component" value="Unassembled WGS sequence"/>
</dbReference>
<dbReference type="AlphaFoldDB" id="A0A087UAQ9"/>
<dbReference type="GO" id="GO:0008047">
    <property type="term" value="F:enzyme activator activity"/>
    <property type="evidence" value="ECO:0007669"/>
    <property type="project" value="InterPro"/>
</dbReference>
<keyword evidence="4" id="KW-1185">Reference proteome</keyword>
<dbReference type="PANTHER" id="PTHR10041">
    <property type="entry name" value="COLIPASE"/>
    <property type="match status" value="1"/>
</dbReference>
<accession>A0A087UAQ9</accession>
<evidence type="ECO:0000256" key="2">
    <source>
        <dbReference type="SAM" id="SignalP"/>
    </source>
</evidence>
<dbReference type="EMBL" id="KK119037">
    <property type="protein sequence ID" value="KFM74448.1"/>
    <property type="molecule type" value="Genomic_DNA"/>
</dbReference>
<reference evidence="3 4" key="1">
    <citation type="submission" date="2013-11" db="EMBL/GenBank/DDBJ databases">
        <title>Genome sequencing of Stegodyphus mimosarum.</title>
        <authorList>
            <person name="Bechsgaard J."/>
        </authorList>
    </citation>
    <scope>NUCLEOTIDE SEQUENCE [LARGE SCALE GENOMIC DNA]</scope>
</reference>
<keyword evidence="2" id="KW-0732">Signal</keyword>
<proteinExistence type="predicted"/>
<protein>
    <recommendedName>
        <fullName evidence="5">Prokineticin domain-containing protein</fullName>
    </recommendedName>
</protein>
<feature type="region of interest" description="Disordered" evidence="1">
    <location>
        <begin position="110"/>
        <end position="140"/>
    </location>
</feature>
<evidence type="ECO:0000313" key="3">
    <source>
        <dbReference type="EMBL" id="KFM74448.1"/>
    </source>
</evidence>
<dbReference type="PANTHER" id="PTHR10041:SF5">
    <property type="entry name" value="LEUCINE-RICH COLIPASE-LIKE PROTEIN 1"/>
    <property type="match status" value="1"/>
</dbReference>
<evidence type="ECO:0000256" key="1">
    <source>
        <dbReference type="SAM" id="MobiDB-lite"/>
    </source>
</evidence>
<dbReference type="Gene3D" id="2.10.80.10">
    <property type="entry name" value="Lipase, subunit A"/>
    <property type="match status" value="1"/>
</dbReference>